<evidence type="ECO:0000313" key="11">
    <source>
        <dbReference type="Proteomes" id="UP001549031"/>
    </source>
</evidence>
<evidence type="ECO:0000256" key="8">
    <source>
        <dbReference type="RuleBase" id="RU003942"/>
    </source>
</evidence>
<evidence type="ECO:0000256" key="3">
    <source>
        <dbReference type="ARBA" id="ARBA00022475"/>
    </source>
</evidence>
<keyword evidence="5 9" id="KW-1133">Transmembrane helix</keyword>
<dbReference type="InterPro" id="IPR045324">
    <property type="entry name" value="Small_multidrug_res"/>
</dbReference>
<evidence type="ECO:0000256" key="2">
    <source>
        <dbReference type="ARBA" id="ARBA00022448"/>
    </source>
</evidence>
<accession>A0ABV2H740</accession>
<keyword evidence="4 8" id="KW-0812">Transmembrane</keyword>
<keyword evidence="3" id="KW-1003">Cell membrane</keyword>
<evidence type="ECO:0000313" key="10">
    <source>
        <dbReference type="EMBL" id="MET3586368.1"/>
    </source>
</evidence>
<protein>
    <submittedName>
        <fullName evidence="10">Small multidrug resistance pump</fullName>
    </submittedName>
</protein>
<dbReference type="PANTHER" id="PTHR30561:SF1">
    <property type="entry name" value="MULTIDRUG TRANSPORTER EMRE"/>
    <property type="match status" value="1"/>
</dbReference>
<comment type="caution">
    <text evidence="10">The sequence shown here is derived from an EMBL/GenBank/DDBJ whole genome shotgun (WGS) entry which is preliminary data.</text>
</comment>
<name>A0ABV2H740_9HYPH</name>
<comment type="subcellular location">
    <subcellularLocation>
        <location evidence="1 8">Cell membrane</location>
        <topology evidence="1 8">Multi-pass membrane protein</topology>
    </subcellularLocation>
</comment>
<comment type="similarity">
    <text evidence="7 8">Belongs to the drug/metabolite transporter (DMT) superfamily. Small multidrug resistance (SMR) (TC 2.A.7.1) family.</text>
</comment>
<reference evidence="10 11" key="1">
    <citation type="submission" date="2024-06" db="EMBL/GenBank/DDBJ databases">
        <title>Genomic Encyclopedia of Type Strains, Phase IV (KMG-IV): sequencing the most valuable type-strain genomes for metagenomic binning, comparative biology and taxonomic classification.</title>
        <authorList>
            <person name="Goeker M."/>
        </authorList>
    </citation>
    <scope>NUCLEOTIDE SEQUENCE [LARGE SCALE GENOMIC DNA]</scope>
    <source>
        <strain evidence="10 11">DSM 105042</strain>
    </source>
</reference>
<dbReference type="InterPro" id="IPR037185">
    <property type="entry name" value="EmrE-like"/>
</dbReference>
<feature type="transmembrane region" description="Helical" evidence="9">
    <location>
        <begin position="36"/>
        <end position="56"/>
    </location>
</feature>
<dbReference type="PANTHER" id="PTHR30561">
    <property type="entry name" value="SMR FAMILY PROTON-DEPENDENT DRUG EFFLUX TRANSPORTER SUGE"/>
    <property type="match status" value="1"/>
</dbReference>
<evidence type="ECO:0000256" key="6">
    <source>
        <dbReference type="ARBA" id="ARBA00023136"/>
    </source>
</evidence>
<gene>
    <name evidence="10" type="ORF">ABID21_002485</name>
</gene>
<feature type="transmembrane region" description="Helical" evidence="9">
    <location>
        <begin position="63"/>
        <end position="84"/>
    </location>
</feature>
<organism evidence="10 11">
    <name type="scientific">Pseudorhizobium tarimense</name>
    <dbReference type="NCBI Taxonomy" id="1079109"/>
    <lineage>
        <taxon>Bacteria</taxon>
        <taxon>Pseudomonadati</taxon>
        <taxon>Pseudomonadota</taxon>
        <taxon>Alphaproteobacteria</taxon>
        <taxon>Hyphomicrobiales</taxon>
        <taxon>Rhizobiaceae</taxon>
        <taxon>Rhizobium/Agrobacterium group</taxon>
        <taxon>Pseudorhizobium</taxon>
    </lineage>
</organism>
<evidence type="ECO:0000256" key="5">
    <source>
        <dbReference type="ARBA" id="ARBA00022989"/>
    </source>
</evidence>
<sequence>MMNPVLLTYVSLAAAIALEVVGTTFLQQSQQFTRLLPTLLMALCYAAAFYLLSLALRTMPIGVAYAIWSGLGIVLISLVGFFILGQRLDLPAILGIGLIIAGVVVVNVFSSSVSH</sequence>
<dbReference type="Gene3D" id="1.10.3730.20">
    <property type="match status" value="1"/>
</dbReference>
<keyword evidence="2" id="KW-0813">Transport</keyword>
<dbReference type="Proteomes" id="UP001549031">
    <property type="component" value="Unassembled WGS sequence"/>
</dbReference>
<keyword evidence="6 9" id="KW-0472">Membrane</keyword>
<evidence type="ECO:0000256" key="1">
    <source>
        <dbReference type="ARBA" id="ARBA00004651"/>
    </source>
</evidence>
<feature type="transmembrane region" description="Helical" evidence="9">
    <location>
        <begin position="90"/>
        <end position="109"/>
    </location>
</feature>
<dbReference type="EMBL" id="JBEPLJ010000008">
    <property type="protein sequence ID" value="MET3586368.1"/>
    <property type="molecule type" value="Genomic_DNA"/>
</dbReference>
<proteinExistence type="inferred from homology"/>
<evidence type="ECO:0000256" key="7">
    <source>
        <dbReference type="ARBA" id="ARBA00038032"/>
    </source>
</evidence>
<evidence type="ECO:0000256" key="4">
    <source>
        <dbReference type="ARBA" id="ARBA00022692"/>
    </source>
</evidence>
<dbReference type="RefSeq" id="WP_354532154.1">
    <property type="nucleotide sequence ID" value="NZ_JALJRA010000008.1"/>
</dbReference>
<evidence type="ECO:0000256" key="9">
    <source>
        <dbReference type="SAM" id="Phobius"/>
    </source>
</evidence>
<dbReference type="InterPro" id="IPR000390">
    <property type="entry name" value="Small_drug/metabolite_transptr"/>
</dbReference>
<keyword evidence="11" id="KW-1185">Reference proteome</keyword>
<dbReference type="SUPFAM" id="SSF103481">
    <property type="entry name" value="Multidrug resistance efflux transporter EmrE"/>
    <property type="match status" value="1"/>
</dbReference>
<dbReference type="Pfam" id="PF00893">
    <property type="entry name" value="Multi_Drug_Res"/>
    <property type="match status" value="1"/>
</dbReference>